<keyword evidence="1" id="KW-1003">Cell membrane</keyword>
<accession>A0ABW4Q1Q9</accession>
<dbReference type="PANTHER" id="PTHR43649:SF33">
    <property type="entry name" value="POLYGALACTURONAN_RHAMNOGALACTURONAN-BINDING PROTEIN YTCQ"/>
    <property type="match status" value="1"/>
</dbReference>
<evidence type="ECO:0000256" key="4">
    <source>
        <dbReference type="ARBA" id="ARBA00023139"/>
    </source>
</evidence>
<feature type="signal peptide" evidence="6">
    <location>
        <begin position="1"/>
        <end position="24"/>
    </location>
</feature>
<evidence type="ECO:0000313" key="8">
    <source>
        <dbReference type="Proteomes" id="UP001597307"/>
    </source>
</evidence>
<sequence>MRAHYGKVTAAFAISALALTGCSAGGDSSGGGAEAAPCEASDGPVELNFTTWVPGMDQVVELWNEDNPDIQVTVQTGPNGNSGTYQNFFNQIQAGNAPDLGQIEYDALPNFRVQDGLENIAECAGVTEAADQFVDWTWGQTTFGEEGSVYAIPQDSGPMAMYYRADLFEEAGIEVPTTWEEYAVAAEQIKAEGSYITNFPKTDVNWFAGMVWQNGGQWFANDGESWDVNLTGPESEEVATYWQDLLSEDLVSTLPSFSDEWNASFNEGQQWTWVSAVWGATTLSDGAPDTAGKWAVAPMPQWEAGGETAGNWGGSSTAVLKGSEHPAEAAQFALWLNTDPEALALANELGGLYPAAKSAAELEAFAGGVEFYDGQQIYDVFAEASASVDPNFTWGPTMTQTYTDVSDGFGAAIGGSGTLLDALTEGQQQTVDALKAQSIPVQE</sequence>
<protein>
    <submittedName>
        <fullName evidence="7">ABC transporter substrate-binding protein</fullName>
    </submittedName>
</protein>
<dbReference type="InterPro" id="IPR050490">
    <property type="entry name" value="Bact_solute-bd_prot1"/>
</dbReference>
<evidence type="ECO:0000256" key="1">
    <source>
        <dbReference type="ARBA" id="ARBA00022475"/>
    </source>
</evidence>
<comment type="caution">
    <text evidence="7">The sequence shown here is derived from an EMBL/GenBank/DDBJ whole genome shotgun (WGS) entry which is preliminary data.</text>
</comment>
<dbReference type="SUPFAM" id="SSF53850">
    <property type="entry name" value="Periplasmic binding protein-like II"/>
    <property type="match status" value="1"/>
</dbReference>
<dbReference type="EMBL" id="JBHUGA010000004">
    <property type="protein sequence ID" value="MFD1845272.1"/>
    <property type="molecule type" value="Genomic_DNA"/>
</dbReference>
<evidence type="ECO:0000256" key="2">
    <source>
        <dbReference type="ARBA" id="ARBA00022729"/>
    </source>
</evidence>
<dbReference type="PROSITE" id="PS51257">
    <property type="entry name" value="PROKAR_LIPOPROTEIN"/>
    <property type="match status" value="1"/>
</dbReference>
<dbReference type="RefSeq" id="WP_343877316.1">
    <property type="nucleotide sequence ID" value="NZ_BAAAIJ010000004.1"/>
</dbReference>
<keyword evidence="4" id="KW-0564">Palmitate</keyword>
<evidence type="ECO:0000256" key="5">
    <source>
        <dbReference type="ARBA" id="ARBA00023288"/>
    </source>
</evidence>
<dbReference type="Proteomes" id="UP001597307">
    <property type="component" value="Unassembled WGS sequence"/>
</dbReference>
<gene>
    <name evidence="7" type="ORF">ACFSFX_01505</name>
</gene>
<keyword evidence="5" id="KW-0449">Lipoprotein</keyword>
<keyword evidence="8" id="KW-1185">Reference proteome</keyword>
<name>A0ABW4Q1Q9_9MICC</name>
<evidence type="ECO:0000313" key="7">
    <source>
        <dbReference type="EMBL" id="MFD1845272.1"/>
    </source>
</evidence>
<dbReference type="Pfam" id="PF01547">
    <property type="entry name" value="SBP_bac_1"/>
    <property type="match status" value="1"/>
</dbReference>
<reference evidence="8" key="1">
    <citation type="journal article" date="2019" name="Int. J. Syst. Evol. Microbiol.">
        <title>The Global Catalogue of Microorganisms (GCM) 10K type strain sequencing project: providing services to taxonomists for standard genome sequencing and annotation.</title>
        <authorList>
            <consortium name="The Broad Institute Genomics Platform"/>
            <consortium name="The Broad Institute Genome Sequencing Center for Infectious Disease"/>
            <person name="Wu L."/>
            <person name="Ma J."/>
        </authorList>
    </citation>
    <scope>NUCLEOTIDE SEQUENCE [LARGE SCALE GENOMIC DNA]</scope>
    <source>
        <strain evidence="8">JCM 11496</strain>
    </source>
</reference>
<evidence type="ECO:0000256" key="3">
    <source>
        <dbReference type="ARBA" id="ARBA00023136"/>
    </source>
</evidence>
<proteinExistence type="predicted"/>
<dbReference type="Gene3D" id="3.40.190.10">
    <property type="entry name" value="Periplasmic binding protein-like II"/>
    <property type="match status" value="1"/>
</dbReference>
<evidence type="ECO:0000256" key="6">
    <source>
        <dbReference type="SAM" id="SignalP"/>
    </source>
</evidence>
<dbReference type="PANTHER" id="PTHR43649">
    <property type="entry name" value="ARABINOSE-BINDING PROTEIN-RELATED"/>
    <property type="match status" value="1"/>
</dbReference>
<dbReference type="InterPro" id="IPR006059">
    <property type="entry name" value="SBP"/>
</dbReference>
<keyword evidence="2 6" id="KW-0732">Signal</keyword>
<keyword evidence="3" id="KW-0472">Membrane</keyword>
<organism evidence="7 8">
    <name type="scientific">Arthrobacter flavus</name>
    <dbReference type="NCBI Taxonomy" id="95172"/>
    <lineage>
        <taxon>Bacteria</taxon>
        <taxon>Bacillati</taxon>
        <taxon>Actinomycetota</taxon>
        <taxon>Actinomycetes</taxon>
        <taxon>Micrococcales</taxon>
        <taxon>Micrococcaceae</taxon>
        <taxon>Arthrobacter</taxon>
    </lineage>
</organism>
<feature type="chain" id="PRO_5045104256" evidence="6">
    <location>
        <begin position="25"/>
        <end position="443"/>
    </location>
</feature>